<keyword evidence="4" id="KW-0809">Transit peptide</keyword>
<evidence type="ECO:0008006" key="12">
    <source>
        <dbReference type="Google" id="ProtNLM"/>
    </source>
</evidence>
<dbReference type="Proteomes" id="UP001145021">
    <property type="component" value="Unassembled WGS sequence"/>
</dbReference>
<comment type="catalytic activity">
    <reaction evidence="1">
        <text>(S)-3-hydroxybutanoate + 2-oxoglutarate = (R)-2-hydroxyglutarate + acetoacetate</text>
        <dbReference type="Rhea" id="RHEA:23048"/>
        <dbReference type="ChEBI" id="CHEBI:11047"/>
        <dbReference type="ChEBI" id="CHEBI:13705"/>
        <dbReference type="ChEBI" id="CHEBI:15801"/>
        <dbReference type="ChEBI" id="CHEBI:16810"/>
        <dbReference type="EC" id="1.1.99.24"/>
    </reaction>
</comment>
<keyword evidence="11" id="KW-1185">Reference proteome</keyword>
<dbReference type="AlphaFoldDB" id="A0A9W7XL78"/>
<dbReference type="FunFam" id="3.40.50.1970:FF:000003">
    <property type="entry name" value="Alcohol dehydrogenase, iron-containing"/>
    <property type="match status" value="1"/>
</dbReference>
<dbReference type="GO" id="GO:0047988">
    <property type="term" value="F:hydroxyacid-oxoacid transhydrogenase activity"/>
    <property type="evidence" value="ECO:0007669"/>
    <property type="project" value="UniProtKB-EC"/>
</dbReference>
<evidence type="ECO:0000256" key="5">
    <source>
        <dbReference type="ARBA" id="ARBA00023002"/>
    </source>
</evidence>
<dbReference type="GO" id="GO:0004022">
    <property type="term" value="F:alcohol dehydrogenase (NAD+) activity"/>
    <property type="evidence" value="ECO:0007669"/>
    <property type="project" value="InterPro"/>
</dbReference>
<dbReference type="PANTHER" id="PTHR11496">
    <property type="entry name" value="ALCOHOL DEHYDROGENASE"/>
    <property type="match status" value="1"/>
</dbReference>
<dbReference type="Gene3D" id="3.40.50.1970">
    <property type="match status" value="1"/>
</dbReference>
<dbReference type="SUPFAM" id="SSF56796">
    <property type="entry name" value="Dehydroquinate synthase-like"/>
    <property type="match status" value="1"/>
</dbReference>
<dbReference type="Pfam" id="PF00465">
    <property type="entry name" value="Fe-ADH"/>
    <property type="match status" value="1"/>
</dbReference>
<dbReference type="InterPro" id="IPR039697">
    <property type="entry name" value="Alcohol_dehydrogenase_Fe"/>
</dbReference>
<comment type="catalytic activity">
    <reaction evidence="7">
        <text>4-hydroxybutanoate + 2-oxoglutarate = (R)-2-hydroxyglutarate + succinate semialdehyde</text>
        <dbReference type="Rhea" id="RHEA:24734"/>
        <dbReference type="ChEBI" id="CHEBI:15801"/>
        <dbReference type="ChEBI" id="CHEBI:16724"/>
        <dbReference type="ChEBI" id="CHEBI:16810"/>
        <dbReference type="ChEBI" id="CHEBI:57706"/>
        <dbReference type="EC" id="1.1.99.24"/>
    </reaction>
</comment>
<dbReference type="GO" id="GO:0005739">
    <property type="term" value="C:mitochondrion"/>
    <property type="evidence" value="ECO:0007669"/>
    <property type="project" value="UniProtKB-SubCell"/>
</dbReference>
<comment type="caution">
    <text evidence="10">The sequence shown here is derived from an EMBL/GenBank/DDBJ whole genome shotgun (WGS) entry which is preliminary data.</text>
</comment>
<dbReference type="InterPro" id="IPR042157">
    <property type="entry name" value="HOT"/>
</dbReference>
<dbReference type="Pfam" id="PF25137">
    <property type="entry name" value="ADH_Fe_C"/>
    <property type="match status" value="1"/>
</dbReference>
<dbReference type="Gene3D" id="1.20.1090.10">
    <property type="entry name" value="Dehydroquinate synthase-like - alpha domain"/>
    <property type="match status" value="1"/>
</dbReference>
<evidence type="ECO:0000256" key="4">
    <source>
        <dbReference type="ARBA" id="ARBA00022946"/>
    </source>
</evidence>
<dbReference type="GO" id="GO:0046872">
    <property type="term" value="F:metal ion binding"/>
    <property type="evidence" value="ECO:0007669"/>
    <property type="project" value="InterPro"/>
</dbReference>
<protein>
    <recommendedName>
        <fullName evidence="12">Hydroxyacid-oxoacid transhydrogenase</fullName>
    </recommendedName>
</protein>
<evidence type="ECO:0000259" key="8">
    <source>
        <dbReference type="Pfam" id="PF00465"/>
    </source>
</evidence>
<keyword evidence="5" id="KW-0560">Oxidoreductase</keyword>
<dbReference type="FunFam" id="1.20.1090.10:FF:000003">
    <property type="entry name" value="Probable hydroxyacid-oxoacid transhydrogenase, mitochondrial"/>
    <property type="match status" value="1"/>
</dbReference>
<evidence type="ECO:0000313" key="10">
    <source>
        <dbReference type="EMBL" id="KAJ1645794.1"/>
    </source>
</evidence>
<evidence type="ECO:0000256" key="3">
    <source>
        <dbReference type="ARBA" id="ARBA00010005"/>
    </source>
</evidence>
<evidence type="ECO:0000256" key="1">
    <source>
        <dbReference type="ARBA" id="ARBA00000813"/>
    </source>
</evidence>
<dbReference type="PANTHER" id="PTHR11496:SF83">
    <property type="entry name" value="HYDROXYACID-OXOACID TRANSHYDROGENASE, MITOCHONDRIAL"/>
    <property type="match status" value="1"/>
</dbReference>
<feature type="domain" description="Fe-containing alcohol dehydrogenase-like C-terminal" evidence="9">
    <location>
        <begin position="288"/>
        <end position="477"/>
    </location>
</feature>
<accession>A0A9W7XL78</accession>
<reference evidence="10" key="1">
    <citation type="submission" date="2022-07" db="EMBL/GenBank/DDBJ databases">
        <title>Phylogenomic reconstructions and comparative analyses of Kickxellomycotina fungi.</title>
        <authorList>
            <person name="Reynolds N.K."/>
            <person name="Stajich J.E."/>
            <person name="Barry K."/>
            <person name="Grigoriev I.V."/>
            <person name="Crous P."/>
            <person name="Smith M.E."/>
        </authorList>
    </citation>
    <scope>NUCLEOTIDE SEQUENCE</scope>
    <source>
        <strain evidence="10">NBRC 105413</strain>
    </source>
</reference>
<dbReference type="InterPro" id="IPR056798">
    <property type="entry name" value="ADH_Fe_C"/>
</dbReference>
<evidence type="ECO:0000256" key="7">
    <source>
        <dbReference type="ARBA" id="ARBA00049496"/>
    </source>
</evidence>
<organism evidence="10 11">
    <name type="scientific">Coemansia asiatica</name>
    <dbReference type="NCBI Taxonomy" id="1052880"/>
    <lineage>
        <taxon>Eukaryota</taxon>
        <taxon>Fungi</taxon>
        <taxon>Fungi incertae sedis</taxon>
        <taxon>Zoopagomycota</taxon>
        <taxon>Kickxellomycotina</taxon>
        <taxon>Kickxellomycetes</taxon>
        <taxon>Kickxellales</taxon>
        <taxon>Kickxellaceae</taxon>
        <taxon>Coemansia</taxon>
    </lineage>
</organism>
<proteinExistence type="inferred from homology"/>
<comment type="subcellular location">
    <subcellularLocation>
        <location evidence="2">Mitochondrion</location>
    </subcellularLocation>
</comment>
<name>A0A9W7XL78_9FUNG</name>
<feature type="domain" description="Alcohol dehydrogenase iron-type/glycerol dehydrogenase GldA" evidence="8">
    <location>
        <begin position="67"/>
        <end position="239"/>
    </location>
</feature>
<keyword evidence="6" id="KW-0496">Mitochondrion</keyword>
<sequence length="481" mass="51291">MASSGIRYSAKSVSNLMRMVGSSCTCPAHSARQGHVQHVHKPSCASKRHASAETPRPEYAFEMATSTVRVGTGATREIGMDLANLKAKRVMVFTDPNIFKLSPVKTVAESLERSGVPYNVFKDVQVEPSDASFQMAIDAARRYNPDAIVAVGGGSTIDTAKAANLYSVYRDADLLDFVNAPLGRGRAVDRPLLPLIAVPTTAGTGSECTGSAIFDLKAKGAKTGIADRALKPLLGIIDPLNTRTMPRQVRLASGLDVLCHAIESYTAIPYHQRGPAPANPLLRPAYQGSNPISDIWSARALRMVAKALPESVADSENLRAHEDMTLAAAYAGIGFGNGGVHLMHGCSYGISGLNKTYFHPEYPTDHPLCPHGISVAVTSPAVAEFTGSLFPDRHLEIAQVLGADVTNAKSEDAGRVLADALRRFLEKLGVPDGISAFGYSASDIDALVESILPQHRVLKLSPRQVGAEQIAGILERSLKNY</sequence>
<dbReference type="CDD" id="cd08190">
    <property type="entry name" value="HOT"/>
    <property type="match status" value="1"/>
</dbReference>
<dbReference type="InterPro" id="IPR001670">
    <property type="entry name" value="ADH_Fe/GldA"/>
</dbReference>
<gene>
    <name evidence="10" type="ORF">LPJ64_002636</name>
</gene>
<evidence type="ECO:0000313" key="11">
    <source>
        <dbReference type="Proteomes" id="UP001145021"/>
    </source>
</evidence>
<evidence type="ECO:0000256" key="2">
    <source>
        <dbReference type="ARBA" id="ARBA00004173"/>
    </source>
</evidence>
<dbReference type="EMBL" id="JANBOH010000088">
    <property type="protein sequence ID" value="KAJ1645794.1"/>
    <property type="molecule type" value="Genomic_DNA"/>
</dbReference>
<comment type="similarity">
    <text evidence="3">Belongs to the iron-containing alcohol dehydrogenase family. Hydroxyacid-oxoacid transhydrogenase subfamily.</text>
</comment>
<evidence type="ECO:0000259" key="9">
    <source>
        <dbReference type="Pfam" id="PF25137"/>
    </source>
</evidence>
<evidence type="ECO:0000256" key="6">
    <source>
        <dbReference type="ARBA" id="ARBA00023128"/>
    </source>
</evidence>